<dbReference type="Pfam" id="PF00395">
    <property type="entry name" value="SLH"/>
    <property type="match status" value="3"/>
</dbReference>
<feature type="chain" id="PRO_5046352683" description="SLH domain-containing protein" evidence="1">
    <location>
        <begin position="25"/>
        <end position="369"/>
    </location>
</feature>
<dbReference type="Proteomes" id="UP001241988">
    <property type="component" value="Unassembled WGS sequence"/>
</dbReference>
<evidence type="ECO:0000313" key="4">
    <source>
        <dbReference type="Proteomes" id="UP001241988"/>
    </source>
</evidence>
<gene>
    <name evidence="3" type="ORF">QOZ98_002567</name>
</gene>
<evidence type="ECO:0000259" key="2">
    <source>
        <dbReference type="PROSITE" id="PS51272"/>
    </source>
</evidence>
<dbReference type="EMBL" id="JAUSWB010000006">
    <property type="protein sequence ID" value="MDQ0429739.1"/>
    <property type="molecule type" value="Genomic_DNA"/>
</dbReference>
<keyword evidence="1" id="KW-0732">Signal</keyword>
<sequence>MKTLLSLLAAVILVLSSFSSPAKAIVLFDDVFANHPFAFEIAYLYEEGIINGYPDGTFRPNDPVTRAHAVAMIGRALNLDDTSRSTGFRDVPASHPFSGYIASAVEEEIVVGFPNNYFRPDWTVTRAQTVTILDRAFYFPEAPDNNFRDMRENHFAFDAVSRLAYQGVARGYPDNTFRPDIPVTRAQFSAFLARAIEPSFIPEKQELLMTANEILADLQAEDFGDVAAFVSSSDGLTFCPYSGGCIDNGGVTFTKAQLPGFMNNPNDYLWGYQDGSGFEINLTPAEYYNAYLMDTDATYTAKERYGRTIQPTTHEFIHRLYPEATIVEFYFPGTAQYDQMDWQSLNMVFEKNSNGDWVLVAIVNDRWTV</sequence>
<dbReference type="RefSeq" id="WP_308787788.1">
    <property type="nucleotide sequence ID" value="NZ_JAUSWB010000006.1"/>
</dbReference>
<dbReference type="PANTHER" id="PTHR43308:SF5">
    <property type="entry name" value="S-LAYER PROTEIN _ PEPTIDOGLYCAN ENDO-BETA-N-ACETYLGLUCOSAMINIDASE"/>
    <property type="match status" value="1"/>
</dbReference>
<dbReference type="InterPro" id="IPR001119">
    <property type="entry name" value="SLH_dom"/>
</dbReference>
<reference evidence="3 4" key="1">
    <citation type="submission" date="2023-07" db="EMBL/GenBank/DDBJ databases">
        <title>Genomic Encyclopedia of Type Strains, Phase IV (KMG-IV): sequencing the most valuable type-strain genomes for metagenomic binning, comparative biology and taxonomic classification.</title>
        <authorList>
            <person name="Goeker M."/>
        </authorList>
    </citation>
    <scope>NUCLEOTIDE SEQUENCE [LARGE SCALE GENOMIC DNA]</scope>
    <source>
        <strain evidence="3 4">DSM 16419</strain>
    </source>
</reference>
<feature type="domain" description="SLH" evidence="2">
    <location>
        <begin position="143"/>
        <end position="206"/>
    </location>
</feature>
<evidence type="ECO:0000256" key="1">
    <source>
        <dbReference type="SAM" id="SignalP"/>
    </source>
</evidence>
<feature type="signal peptide" evidence="1">
    <location>
        <begin position="1"/>
        <end position="24"/>
    </location>
</feature>
<name>A0ABU0GWJ0_9BACL</name>
<comment type="caution">
    <text evidence="3">The sequence shown here is derived from an EMBL/GenBank/DDBJ whole genome shotgun (WGS) entry which is preliminary data.</text>
</comment>
<feature type="domain" description="SLH" evidence="2">
    <location>
        <begin position="24"/>
        <end position="87"/>
    </location>
</feature>
<dbReference type="InterPro" id="IPR051465">
    <property type="entry name" value="Cell_Envelope_Struct_Comp"/>
</dbReference>
<accession>A0ABU0GWJ0</accession>
<dbReference type="PROSITE" id="PS51272">
    <property type="entry name" value="SLH"/>
    <property type="match status" value="3"/>
</dbReference>
<evidence type="ECO:0000313" key="3">
    <source>
        <dbReference type="EMBL" id="MDQ0429739.1"/>
    </source>
</evidence>
<dbReference type="PANTHER" id="PTHR43308">
    <property type="entry name" value="OUTER MEMBRANE PROTEIN ALPHA-RELATED"/>
    <property type="match status" value="1"/>
</dbReference>
<feature type="domain" description="SLH" evidence="2">
    <location>
        <begin position="88"/>
        <end position="142"/>
    </location>
</feature>
<proteinExistence type="predicted"/>
<protein>
    <recommendedName>
        <fullName evidence="2">SLH domain-containing protein</fullName>
    </recommendedName>
</protein>
<organism evidence="3 4">
    <name type="scientific">Planomicrobium stackebrandtii</name>
    <dbReference type="NCBI Taxonomy" id="253160"/>
    <lineage>
        <taxon>Bacteria</taxon>
        <taxon>Bacillati</taxon>
        <taxon>Bacillota</taxon>
        <taxon>Bacilli</taxon>
        <taxon>Bacillales</taxon>
        <taxon>Caryophanaceae</taxon>
        <taxon>Planomicrobium</taxon>
    </lineage>
</organism>
<keyword evidence="4" id="KW-1185">Reference proteome</keyword>